<dbReference type="InterPro" id="IPR004682">
    <property type="entry name" value="TRAP_DctP"/>
</dbReference>
<sequence>MKRPLAGIALCVVTSFASIGQVVAAEHLKWAHIYETDTPMHKWAVWAADEFKKRTDGRYEIDVFPASSLGTQSQIDEGLTFGTVDIVYTGTQFAGRQYGPIGIAGAPYIFRDHDHWKAYRDSDLFAELRDGYQDKTGNIPVAMTYYGMRHVTANKPIHSPSDMRDLKIRTPNAPLYMMFPRAVGANVTPIAFSELYLALQQGVVDAQENPLHIIRSKRIYEVQDYINLTGHITDSLLTIVSGSIWNDMDEADQNILKDVLLQAAEQASRDVLKAEEELIAWFRGQGVKVIEVDRTPFREAVLPSLKAENDWSEETFQRLNSL</sequence>
<dbReference type="GO" id="GO:0055085">
    <property type="term" value="P:transmembrane transport"/>
    <property type="evidence" value="ECO:0007669"/>
    <property type="project" value="InterPro"/>
</dbReference>
<evidence type="ECO:0000313" key="6">
    <source>
        <dbReference type="EMBL" id="OLO12749.1"/>
    </source>
</evidence>
<protein>
    <submittedName>
        <fullName evidence="6">ABC transporter substrate-binding protein</fullName>
    </submittedName>
</protein>
<dbReference type="NCBIfam" id="NF037995">
    <property type="entry name" value="TRAP_S1"/>
    <property type="match status" value="1"/>
</dbReference>
<comment type="subcellular location">
    <subcellularLocation>
        <location evidence="1">Cell envelope</location>
    </subcellularLocation>
</comment>
<feature type="signal peptide" evidence="5">
    <location>
        <begin position="1"/>
        <end position="24"/>
    </location>
</feature>
<dbReference type="InterPro" id="IPR038404">
    <property type="entry name" value="TRAP_DctP_sf"/>
</dbReference>
<evidence type="ECO:0000256" key="4">
    <source>
        <dbReference type="ARBA" id="ARBA00022729"/>
    </source>
</evidence>
<dbReference type="CDD" id="cd13672">
    <property type="entry name" value="PBP2_TRAP_Siap"/>
    <property type="match status" value="1"/>
</dbReference>
<evidence type="ECO:0000313" key="7">
    <source>
        <dbReference type="Proteomes" id="UP000186806"/>
    </source>
</evidence>
<name>A0A1Q8TGD9_9GAMM</name>
<dbReference type="Pfam" id="PF03480">
    <property type="entry name" value="DctP"/>
    <property type="match status" value="1"/>
</dbReference>
<dbReference type="Proteomes" id="UP000186806">
    <property type="component" value="Unassembled WGS sequence"/>
</dbReference>
<evidence type="ECO:0000256" key="1">
    <source>
        <dbReference type="ARBA" id="ARBA00004196"/>
    </source>
</evidence>
<gene>
    <name evidence="6" type="ORF">BTW10_02540</name>
</gene>
<comment type="caution">
    <text evidence="6">The sequence shown here is derived from an EMBL/GenBank/DDBJ whole genome shotgun (WGS) entry which is preliminary data.</text>
</comment>
<dbReference type="EMBL" id="MSDQ01000006">
    <property type="protein sequence ID" value="OLO12749.1"/>
    <property type="molecule type" value="Genomic_DNA"/>
</dbReference>
<dbReference type="PANTHER" id="PTHR33376:SF4">
    <property type="entry name" value="SIALIC ACID-BINDING PERIPLASMIC PROTEIN SIAP"/>
    <property type="match status" value="1"/>
</dbReference>
<evidence type="ECO:0000256" key="2">
    <source>
        <dbReference type="ARBA" id="ARBA00009023"/>
    </source>
</evidence>
<organism evidence="6 7">
    <name type="scientific">Chromohalobacter japonicus</name>
    <dbReference type="NCBI Taxonomy" id="223900"/>
    <lineage>
        <taxon>Bacteria</taxon>
        <taxon>Pseudomonadati</taxon>
        <taxon>Pseudomonadota</taxon>
        <taxon>Gammaproteobacteria</taxon>
        <taxon>Oceanospirillales</taxon>
        <taxon>Halomonadaceae</taxon>
        <taxon>Chromohalobacter</taxon>
    </lineage>
</organism>
<comment type="similarity">
    <text evidence="2">Belongs to the bacterial solute-binding protein 7 family.</text>
</comment>
<keyword evidence="7" id="KW-1185">Reference proteome</keyword>
<dbReference type="AlphaFoldDB" id="A0A1Q8TGD9"/>
<dbReference type="PANTHER" id="PTHR33376">
    <property type="match status" value="1"/>
</dbReference>
<dbReference type="NCBIfam" id="TIGR00787">
    <property type="entry name" value="dctP"/>
    <property type="match status" value="1"/>
</dbReference>
<proteinExistence type="inferred from homology"/>
<accession>A0A1Q8TGD9</accession>
<keyword evidence="3" id="KW-0813">Transport</keyword>
<dbReference type="InterPro" id="IPR018389">
    <property type="entry name" value="DctP_fam"/>
</dbReference>
<dbReference type="GO" id="GO:0030288">
    <property type="term" value="C:outer membrane-bounded periplasmic space"/>
    <property type="evidence" value="ECO:0007669"/>
    <property type="project" value="InterPro"/>
</dbReference>
<reference evidence="6 7" key="1">
    <citation type="submission" date="2016-12" db="EMBL/GenBank/DDBJ databases">
        <title>Draft genome sequences of strains Salinicola socius SMB35, Salinicola sp. MH3R3-1 and Chromohalobacter sp. SMB17 from the Verkhnekamsk potash mining region of Russia.</title>
        <authorList>
            <person name="Mavrodi D.V."/>
            <person name="Olsson B.E."/>
            <person name="Korsakova E.S."/>
            <person name="Pyankova A."/>
            <person name="Mavrodi O.V."/>
            <person name="Plotnikova E.G."/>
        </authorList>
    </citation>
    <scope>NUCLEOTIDE SEQUENCE [LARGE SCALE GENOMIC DNA]</scope>
    <source>
        <strain evidence="6 7">SMB17</strain>
    </source>
</reference>
<feature type="chain" id="PRO_5012277058" evidence="5">
    <location>
        <begin position="25"/>
        <end position="322"/>
    </location>
</feature>
<keyword evidence="4 5" id="KW-0732">Signal</keyword>
<evidence type="ECO:0000256" key="3">
    <source>
        <dbReference type="ARBA" id="ARBA00022448"/>
    </source>
</evidence>
<dbReference type="Gene3D" id="3.40.190.170">
    <property type="entry name" value="Bacterial extracellular solute-binding protein, family 7"/>
    <property type="match status" value="1"/>
</dbReference>
<evidence type="ECO:0000256" key="5">
    <source>
        <dbReference type="SAM" id="SignalP"/>
    </source>
</evidence>